<evidence type="ECO:0000313" key="2">
    <source>
        <dbReference type="Proteomes" id="UP001597011"/>
    </source>
</evidence>
<proteinExistence type="predicted"/>
<comment type="caution">
    <text evidence="1">The sequence shown here is derived from an EMBL/GenBank/DDBJ whole genome shotgun (WGS) entry which is preliminary data.</text>
</comment>
<dbReference type="RefSeq" id="WP_379944268.1">
    <property type="nucleotide sequence ID" value="NZ_JBHTIB010000059.1"/>
</dbReference>
<dbReference type="EMBL" id="JBHTIB010000059">
    <property type="protein sequence ID" value="MFD0837562.1"/>
    <property type="molecule type" value="Genomic_DNA"/>
</dbReference>
<evidence type="ECO:0000313" key="1">
    <source>
        <dbReference type="EMBL" id="MFD0837562.1"/>
    </source>
</evidence>
<name>A0ABW3BZJ2_9FLAO</name>
<gene>
    <name evidence="1" type="ORF">ACFQ0I_17425</name>
</gene>
<sequence>MKKLLLISLICFYSCKTQVYLPVKKCIEKDNLSTIHKGVLLFESKLKYKYPNSTIEWAYFEFLQDLSTKKLSNQFFDDSISDSISKQIRNLKIWDISERTDENMKREAKLFNVEKMNPNNIKLEKNISYCLFDQTDSDGIKNFLLMNSKYRLSPKRIRNIFYSGTSESDLKKDTNRMIIALGVYYQTKFNINK</sequence>
<organism evidence="1 2">
    <name type="scientific">Mariniflexile aquimaris</name>
    <dbReference type="NCBI Taxonomy" id="881009"/>
    <lineage>
        <taxon>Bacteria</taxon>
        <taxon>Pseudomonadati</taxon>
        <taxon>Bacteroidota</taxon>
        <taxon>Flavobacteriia</taxon>
        <taxon>Flavobacteriales</taxon>
        <taxon>Flavobacteriaceae</taxon>
        <taxon>Mariniflexile</taxon>
    </lineage>
</organism>
<keyword evidence="2" id="KW-1185">Reference proteome</keyword>
<reference evidence="2" key="1">
    <citation type="journal article" date="2019" name="Int. J. Syst. Evol. Microbiol.">
        <title>The Global Catalogue of Microorganisms (GCM) 10K type strain sequencing project: providing services to taxonomists for standard genome sequencing and annotation.</title>
        <authorList>
            <consortium name="The Broad Institute Genomics Platform"/>
            <consortium name="The Broad Institute Genome Sequencing Center for Infectious Disease"/>
            <person name="Wu L."/>
            <person name="Ma J."/>
        </authorList>
    </citation>
    <scope>NUCLEOTIDE SEQUENCE [LARGE SCALE GENOMIC DNA]</scope>
    <source>
        <strain evidence="2">CCUG 60529</strain>
    </source>
</reference>
<protein>
    <submittedName>
        <fullName evidence="1">Uncharacterized protein</fullName>
    </submittedName>
</protein>
<accession>A0ABW3BZJ2</accession>
<dbReference type="Proteomes" id="UP001597011">
    <property type="component" value="Unassembled WGS sequence"/>
</dbReference>